<proteinExistence type="predicted"/>
<reference evidence="1" key="1">
    <citation type="journal article" date="2023" name="Mol. Phylogenet. Evol.">
        <title>Genome-scale phylogeny and comparative genomics of the fungal order Sordariales.</title>
        <authorList>
            <person name="Hensen N."/>
            <person name="Bonometti L."/>
            <person name="Westerberg I."/>
            <person name="Brannstrom I.O."/>
            <person name="Guillou S."/>
            <person name="Cros-Aarteil S."/>
            <person name="Calhoun S."/>
            <person name="Haridas S."/>
            <person name="Kuo A."/>
            <person name="Mondo S."/>
            <person name="Pangilinan J."/>
            <person name="Riley R."/>
            <person name="LaButti K."/>
            <person name="Andreopoulos B."/>
            <person name="Lipzen A."/>
            <person name="Chen C."/>
            <person name="Yan M."/>
            <person name="Daum C."/>
            <person name="Ng V."/>
            <person name="Clum A."/>
            <person name="Steindorff A."/>
            <person name="Ohm R.A."/>
            <person name="Martin F."/>
            <person name="Silar P."/>
            <person name="Natvig D.O."/>
            <person name="Lalanne C."/>
            <person name="Gautier V."/>
            <person name="Ament-Velasquez S.L."/>
            <person name="Kruys A."/>
            <person name="Hutchinson M.I."/>
            <person name="Powell A.J."/>
            <person name="Barry K."/>
            <person name="Miller A.N."/>
            <person name="Grigoriev I.V."/>
            <person name="Debuchy R."/>
            <person name="Gladieux P."/>
            <person name="Hiltunen Thoren M."/>
            <person name="Johannesson H."/>
        </authorList>
    </citation>
    <scope>NUCLEOTIDE SEQUENCE</scope>
    <source>
        <strain evidence="1">PSN324</strain>
    </source>
</reference>
<gene>
    <name evidence="1" type="ORF">QBC42DRAFT_273239</name>
</gene>
<keyword evidence="2" id="KW-1185">Reference proteome</keyword>
<accession>A0AAV9HGS1</accession>
<protein>
    <submittedName>
        <fullName evidence="1">Uncharacterized protein</fullName>
    </submittedName>
</protein>
<dbReference type="Proteomes" id="UP001321749">
    <property type="component" value="Unassembled WGS sequence"/>
</dbReference>
<comment type="caution">
    <text evidence="1">The sequence shown here is derived from an EMBL/GenBank/DDBJ whole genome shotgun (WGS) entry which is preliminary data.</text>
</comment>
<evidence type="ECO:0000313" key="2">
    <source>
        <dbReference type="Proteomes" id="UP001321749"/>
    </source>
</evidence>
<dbReference type="AlphaFoldDB" id="A0AAV9HGS1"/>
<reference evidence="1" key="2">
    <citation type="submission" date="2023-06" db="EMBL/GenBank/DDBJ databases">
        <authorList>
            <consortium name="Lawrence Berkeley National Laboratory"/>
            <person name="Mondo S.J."/>
            <person name="Hensen N."/>
            <person name="Bonometti L."/>
            <person name="Westerberg I."/>
            <person name="Brannstrom I.O."/>
            <person name="Guillou S."/>
            <person name="Cros-Aarteil S."/>
            <person name="Calhoun S."/>
            <person name="Haridas S."/>
            <person name="Kuo A."/>
            <person name="Pangilinan J."/>
            <person name="Riley R."/>
            <person name="Labutti K."/>
            <person name="Andreopoulos B."/>
            <person name="Lipzen A."/>
            <person name="Chen C."/>
            <person name="Yanf M."/>
            <person name="Daum C."/>
            <person name="Ng V."/>
            <person name="Clum A."/>
            <person name="Steindorff A."/>
            <person name="Ohm R."/>
            <person name="Martin F."/>
            <person name="Silar P."/>
            <person name="Natvig D."/>
            <person name="Lalanne C."/>
            <person name="Gautier V."/>
            <person name="Ament-Velasquez S.L."/>
            <person name="Kruys A."/>
            <person name="Hutchinson M.I."/>
            <person name="Powell A.J."/>
            <person name="Barry K."/>
            <person name="Miller A.N."/>
            <person name="Grigoriev I.V."/>
            <person name="Debuchy R."/>
            <person name="Gladieux P."/>
            <person name="Thoren M.H."/>
            <person name="Johannesson H."/>
        </authorList>
    </citation>
    <scope>NUCLEOTIDE SEQUENCE</scope>
    <source>
        <strain evidence="1">PSN324</strain>
    </source>
</reference>
<name>A0AAV9HGS1_9PEZI</name>
<sequence>MVIKRKRSDSGLESFNSSVGTSSFNFDAMSAMDTARRGFFSPRLDTPSQFHSRTMKRLRDNRPSEEIIHQRTLNLLYSAQHQPNQPAATPDIAIHPTPVAPQTPCRTAQAVGPQQRSLHSFWNIPSFSSSTNSSPSRSSRAASYPPLPAAVQVQQCQNLSATCEDCGACLKGDSSDGDGDMMMDVDMDIDASDNVCGACGKAVCCSCSVSNLGEHRRCLVCAGSRTGNRKDWLSSVDVF</sequence>
<organism evidence="1 2">
    <name type="scientific">Cladorrhinum samala</name>
    <dbReference type="NCBI Taxonomy" id="585594"/>
    <lineage>
        <taxon>Eukaryota</taxon>
        <taxon>Fungi</taxon>
        <taxon>Dikarya</taxon>
        <taxon>Ascomycota</taxon>
        <taxon>Pezizomycotina</taxon>
        <taxon>Sordariomycetes</taxon>
        <taxon>Sordariomycetidae</taxon>
        <taxon>Sordariales</taxon>
        <taxon>Podosporaceae</taxon>
        <taxon>Cladorrhinum</taxon>
    </lineage>
</organism>
<dbReference type="EMBL" id="MU865021">
    <property type="protein sequence ID" value="KAK4460052.1"/>
    <property type="molecule type" value="Genomic_DNA"/>
</dbReference>
<evidence type="ECO:0000313" key="1">
    <source>
        <dbReference type="EMBL" id="KAK4460052.1"/>
    </source>
</evidence>